<dbReference type="EMBL" id="JH711580">
    <property type="protein sequence ID" value="EIW79440.1"/>
    <property type="molecule type" value="Genomic_DNA"/>
</dbReference>
<dbReference type="GO" id="GO:0000027">
    <property type="term" value="P:ribosomal large subunit assembly"/>
    <property type="evidence" value="ECO:0007669"/>
    <property type="project" value="UniProtKB-UniRule"/>
</dbReference>
<dbReference type="GeneID" id="19201980"/>
<reference evidence="8" key="1">
    <citation type="journal article" date="2012" name="Science">
        <title>The Paleozoic origin of enzymatic lignin decomposition reconstructed from 31 fungal genomes.</title>
        <authorList>
            <person name="Floudas D."/>
            <person name="Binder M."/>
            <person name="Riley R."/>
            <person name="Barry K."/>
            <person name="Blanchette R.A."/>
            <person name="Henrissat B."/>
            <person name="Martinez A.T."/>
            <person name="Otillar R."/>
            <person name="Spatafora J.W."/>
            <person name="Yadav J.S."/>
            <person name="Aerts A."/>
            <person name="Benoit I."/>
            <person name="Boyd A."/>
            <person name="Carlson A."/>
            <person name="Copeland A."/>
            <person name="Coutinho P.M."/>
            <person name="de Vries R.P."/>
            <person name="Ferreira P."/>
            <person name="Findley K."/>
            <person name="Foster B."/>
            <person name="Gaskell J."/>
            <person name="Glotzer D."/>
            <person name="Gorecki P."/>
            <person name="Heitman J."/>
            <person name="Hesse C."/>
            <person name="Hori C."/>
            <person name="Igarashi K."/>
            <person name="Jurgens J.A."/>
            <person name="Kallen N."/>
            <person name="Kersten P."/>
            <person name="Kohler A."/>
            <person name="Kuees U."/>
            <person name="Kumar T.K.A."/>
            <person name="Kuo A."/>
            <person name="LaButti K."/>
            <person name="Larrondo L.F."/>
            <person name="Lindquist E."/>
            <person name="Ling A."/>
            <person name="Lombard V."/>
            <person name="Lucas S."/>
            <person name="Lundell T."/>
            <person name="Martin R."/>
            <person name="McLaughlin D.J."/>
            <person name="Morgenstern I."/>
            <person name="Morin E."/>
            <person name="Murat C."/>
            <person name="Nagy L.G."/>
            <person name="Nolan M."/>
            <person name="Ohm R.A."/>
            <person name="Patyshakuliyeva A."/>
            <person name="Rokas A."/>
            <person name="Ruiz-Duenas F.J."/>
            <person name="Sabat G."/>
            <person name="Salamov A."/>
            <person name="Samejima M."/>
            <person name="Schmutz J."/>
            <person name="Slot J.C."/>
            <person name="St John F."/>
            <person name="Stenlid J."/>
            <person name="Sun H."/>
            <person name="Sun S."/>
            <person name="Syed K."/>
            <person name="Tsang A."/>
            <person name="Wiebenga A."/>
            <person name="Young D."/>
            <person name="Pisabarro A."/>
            <person name="Eastwood D.C."/>
            <person name="Martin F."/>
            <person name="Cullen D."/>
            <person name="Grigoriev I.V."/>
            <person name="Hibbett D.S."/>
        </authorList>
    </citation>
    <scope>NUCLEOTIDE SEQUENCE [LARGE SCALE GENOMIC DNA]</scope>
    <source>
        <strain evidence="8">RWD-64-598 SS2</strain>
    </source>
</reference>
<evidence type="ECO:0000256" key="1">
    <source>
        <dbReference type="ARBA" id="ARBA00008838"/>
    </source>
</evidence>
<dbReference type="AlphaFoldDB" id="A0A5M3MKF3"/>
<feature type="region of interest" description="Disordered" evidence="6">
    <location>
        <begin position="188"/>
        <end position="209"/>
    </location>
</feature>
<dbReference type="OrthoDB" id="5072at2759"/>
<evidence type="ECO:0000256" key="2">
    <source>
        <dbReference type="ARBA" id="ARBA00018339"/>
    </source>
</evidence>
<dbReference type="GO" id="GO:0008097">
    <property type="term" value="F:5S rRNA binding"/>
    <property type="evidence" value="ECO:0007669"/>
    <property type="project" value="TreeGrafter"/>
</dbReference>
<evidence type="ECO:0000313" key="7">
    <source>
        <dbReference type="EMBL" id="EIW79440.1"/>
    </source>
</evidence>
<dbReference type="Proteomes" id="UP000053558">
    <property type="component" value="Unassembled WGS sequence"/>
</dbReference>
<dbReference type="RefSeq" id="XP_007769860.1">
    <property type="nucleotide sequence ID" value="XM_007771670.1"/>
</dbReference>
<comment type="subcellular location">
    <subcellularLocation>
        <location evidence="5">Nucleus</location>
        <location evidence="5">Nucleolus</location>
    </subcellularLocation>
    <subcellularLocation>
        <location evidence="5">Nucleus</location>
        <location evidence="5">Nucleoplasm</location>
    </subcellularLocation>
</comment>
<dbReference type="OMA" id="TEKWTHK"/>
<comment type="function">
    <text evidence="5">May play a role in ribosome biogenesis.</text>
</comment>
<protein>
    <recommendedName>
        <fullName evidence="2 5">Ribosome biogenesis protein NOP53</fullName>
    </recommendedName>
</protein>
<dbReference type="Pfam" id="PF07767">
    <property type="entry name" value="Nop53"/>
    <property type="match status" value="1"/>
</dbReference>
<proteinExistence type="inferred from homology"/>
<feature type="compositionally biased region" description="Acidic residues" evidence="6">
    <location>
        <begin position="188"/>
        <end position="197"/>
    </location>
</feature>
<dbReference type="PANTHER" id="PTHR14211:SF7">
    <property type="entry name" value="RIBOSOME BIOGENESIS PROTEIN NOP53"/>
    <property type="match status" value="1"/>
</dbReference>
<keyword evidence="4 5" id="KW-0539">Nucleus</keyword>
<dbReference type="PANTHER" id="PTHR14211">
    <property type="entry name" value="GLIOMA SUPPRESSOR CANDIDATE REGION GENE 2"/>
    <property type="match status" value="1"/>
</dbReference>
<feature type="compositionally biased region" description="Low complexity" evidence="6">
    <location>
        <begin position="118"/>
        <end position="129"/>
    </location>
</feature>
<evidence type="ECO:0000256" key="4">
    <source>
        <dbReference type="ARBA" id="ARBA00023242"/>
    </source>
</evidence>
<evidence type="ECO:0000256" key="6">
    <source>
        <dbReference type="SAM" id="MobiDB-lite"/>
    </source>
</evidence>
<dbReference type="PIRSF" id="PIRSF017302">
    <property type="entry name" value="Gltscr2"/>
    <property type="match status" value="1"/>
</dbReference>
<dbReference type="KEGG" id="cput:CONPUDRAFT_144744"/>
<gene>
    <name evidence="7" type="ORF">CONPUDRAFT_144744</name>
</gene>
<name>A0A5M3MKF3_CONPW</name>
<comment type="similarity">
    <text evidence="1 5">Belongs to the NOP53 family.</text>
</comment>
<dbReference type="GO" id="GO:0006364">
    <property type="term" value="P:rRNA processing"/>
    <property type="evidence" value="ECO:0007669"/>
    <property type="project" value="TreeGrafter"/>
</dbReference>
<comment type="caution">
    <text evidence="7">The sequence shown here is derived from an EMBL/GenBank/DDBJ whole genome shotgun (WGS) entry which is preliminary data.</text>
</comment>
<accession>A0A5M3MKF3</accession>
<keyword evidence="3 5" id="KW-0690">Ribosome biogenesis</keyword>
<sequence>MAVTRSKKSGSNSDTMAGKTDAKADVGAPAQLSQSSRKGKRAWRKNIDIQPIERGMESLRKEERIIGTTLQHQSDDQLFTIDVKGDDKTRRSLPRFSKADLTSTKIIAQRSAVPAVHTRTTSSASSTQSKPKISGTDKTRLLRMTRRMARGPFNAVMDPTELGAGSAMVDVTHAVKASGSYDAWAMEEDVDEDEEDETLKRPQIKKRPDNRHPRELIEAPAVAKPHQGASYNPPVAAHEELILKAYESERQKEVEAQKFAGVKEQIIGARKALDVLAGEDGIPEGMVLDEIADDGSEEVEDADVLAQRAPSRKTKQQRAKAARLKAEKHALAERALRKRLLGSVSQARSFRKEADRSAETREQARLARLFAQNAKLKQGLAGQKIGKHKVPNSRVDVQLGEDLSESFRALKPEGNLFRDRFDSLQQRALVEPHALATSAPNRRKTKEYEKHAYKRFV</sequence>
<organism evidence="7 8">
    <name type="scientific">Coniophora puteana (strain RWD-64-598)</name>
    <name type="common">Brown rot fungus</name>
    <dbReference type="NCBI Taxonomy" id="741705"/>
    <lineage>
        <taxon>Eukaryota</taxon>
        <taxon>Fungi</taxon>
        <taxon>Dikarya</taxon>
        <taxon>Basidiomycota</taxon>
        <taxon>Agaricomycotina</taxon>
        <taxon>Agaricomycetes</taxon>
        <taxon>Agaricomycetidae</taxon>
        <taxon>Boletales</taxon>
        <taxon>Coniophorineae</taxon>
        <taxon>Coniophoraceae</taxon>
        <taxon>Coniophora</taxon>
    </lineage>
</organism>
<evidence type="ECO:0000256" key="3">
    <source>
        <dbReference type="ARBA" id="ARBA00022517"/>
    </source>
</evidence>
<feature type="region of interest" description="Disordered" evidence="6">
    <location>
        <begin position="112"/>
        <end position="136"/>
    </location>
</feature>
<evidence type="ECO:0000313" key="8">
    <source>
        <dbReference type="Proteomes" id="UP000053558"/>
    </source>
</evidence>
<dbReference type="InterPro" id="IPR011687">
    <property type="entry name" value="Nop53/GLTSCR2"/>
</dbReference>
<evidence type="ECO:0000256" key="5">
    <source>
        <dbReference type="PIRNR" id="PIRNR017302"/>
    </source>
</evidence>
<keyword evidence="8" id="KW-1185">Reference proteome</keyword>
<dbReference type="GO" id="GO:0005654">
    <property type="term" value="C:nucleoplasm"/>
    <property type="evidence" value="ECO:0007669"/>
    <property type="project" value="UniProtKB-SubCell"/>
</dbReference>
<feature type="region of interest" description="Disordered" evidence="6">
    <location>
        <begin position="1"/>
        <end position="48"/>
    </location>
</feature>
<dbReference type="GO" id="GO:0005730">
    <property type="term" value="C:nucleolus"/>
    <property type="evidence" value="ECO:0007669"/>
    <property type="project" value="UniProtKB-SubCell"/>
</dbReference>